<dbReference type="Proteomes" id="UP001055072">
    <property type="component" value="Unassembled WGS sequence"/>
</dbReference>
<protein>
    <submittedName>
        <fullName evidence="1">Uncharacterized protein</fullName>
    </submittedName>
</protein>
<comment type="caution">
    <text evidence="1">The sequence shown here is derived from an EMBL/GenBank/DDBJ whole genome shotgun (WGS) entry which is preliminary data.</text>
</comment>
<sequence length="199" mass="21842">MASSNPSPVQARIMTIVSCVALLVLSVAALGFFFWGIRRIFARTAQISAQLDTESGDGPRQRAALSPKSESDSPPSSDNIDPFQTPVENRNDGESPPEWAVQYQQYLNSVSARNQVQETTSLSLVCTLRGHSTHQDTYPRGLGILMEPEDSESAYSADNEDAPASTRTPNVVSHQTPHNKRQRTEGFPQRDAQPDTLRS</sequence>
<name>A0ACB8TUQ1_9APHY</name>
<dbReference type="EMBL" id="MU274929">
    <property type="protein sequence ID" value="KAI0085696.1"/>
    <property type="molecule type" value="Genomic_DNA"/>
</dbReference>
<evidence type="ECO:0000313" key="2">
    <source>
        <dbReference type="Proteomes" id="UP001055072"/>
    </source>
</evidence>
<accession>A0ACB8TUQ1</accession>
<proteinExistence type="predicted"/>
<reference evidence="1" key="1">
    <citation type="journal article" date="2021" name="Environ. Microbiol.">
        <title>Gene family expansions and transcriptome signatures uncover fungal adaptations to wood decay.</title>
        <authorList>
            <person name="Hage H."/>
            <person name="Miyauchi S."/>
            <person name="Viragh M."/>
            <person name="Drula E."/>
            <person name="Min B."/>
            <person name="Chaduli D."/>
            <person name="Navarro D."/>
            <person name="Favel A."/>
            <person name="Norest M."/>
            <person name="Lesage-Meessen L."/>
            <person name="Balint B."/>
            <person name="Merenyi Z."/>
            <person name="de Eugenio L."/>
            <person name="Morin E."/>
            <person name="Martinez A.T."/>
            <person name="Baldrian P."/>
            <person name="Stursova M."/>
            <person name="Martinez M.J."/>
            <person name="Novotny C."/>
            <person name="Magnuson J.K."/>
            <person name="Spatafora J.W."/>
            <person name="Maurice S."/>
            <person name="Pangilinan J."/>
            <person name="Andreopoulos W."/>
            <person name="LaButti K."/>
            <person name="Hundley H."/>
            <person name="Na H."/>
            <person name="Kuo A."/>
            <person name="Barry K."/>
            <person name="Lipzen A."/>
            <person name="Henrissat B."/>
            <person name="Riley R."/>
            <person name="Ahrendt S."/>
            <person name="Nagy L.G."/>
            <person name="Grigoriev I.V."/>
            <person name="Martin F."/>
            <person name="Rosso M.N."/>
        </authorList>
    </citation>
    <scope>NUCLEOTIDE SEQUENCE</scope>
    <source>
        <strain evidence="1">CBS 384.51</strain>
    </source>
</reference>
<keyword evidence="2" id="KW-1185">Reference proteome</keyword>
<organism evidence="1 2">
    <name type="scientific">Irpex rosettiformis</name>
    <dbReference type="NCBI Taxonomy" id="378272"/>
    <lineage>
        <taxon>Eukaryota</taxon>
        <taxon>Fungi</taxon>
        <taxon>Dikarya</taxon>
        <taxon>Basidiomycota</taxon>
        <taxon>Agaricomycotina</taxon>
        <taxon>Agaricomycetes</taxon>
        <taxon>Polyporales</taxon>
        <taxon>Irpicaceae</taxon>
        <taxon>Irpex</taxon>
    </lineage>
</organism>
<evidence type="ECO:0000313" key="1">
    <source>
        <dbReference type="EMBL" id="KAI0085696.1"/>
    </source>
</evidence>
<gene>
    <name evidence="1" type="ORF">BDY19DRAFT_965170</name>
</gene>